<evidence type="ECO:0000259" key="6">
    <source>
        <dbReference type="PROSITE" id="PS50931"/>
    </source>
</evidence>
<comment type="similarity">
    <text evidence="1">Belongs to the LysR transcriptional regulatory family.</text>
</comment>
<accession>A0A2R6Y1J8</accession>
<dbReference type="InterPro" id="IPR036388">
    <property type="entry name" value="WH-like_DNA-bd_sf"/>
</dbReference>
<dbReference type="FunFam" id="1.10.10.10:FF:000001">
    <property type="entry name" value="LysR family transcriptional regulator"/>
    <property type="match status" value="1"/>
</dbReference>
<dbReference type="CDD" id="cd08420">
    <property type="entry name" value="PBP2_CysL_like"/>
    <property type="match status" value="1"/>
</dbReference>
<name>A0A2R6Y1J8_9BACL</name>
<dbReference type="PANTHER" id="PTHR30126:SF39">
    <property type="entry name" value="HTH-TYPE TRANSCRIPTIONAL REGULATOR CYSL"/>
    <property type="match status" value="1"/>
</dbReference>
<dbReference type="SUPFAM" id="SSF53850">
    <property type="entry name" value="Periplasmic binding protein-like II"/>
    <property type="match status" value="1"/>
</dbReference>
<protein>
    <submittedName>
        <fullName evidence="7">LysR family transcriptional regulator YeiE</fullName>
    </submittedName>
</protein>
<evidence type="ECO:0000256" key="3">
    <source>
        <dbReference type="ARBA" id="ARBA00023125"/>
    </source>
</evidence>
<organism evidence="7 8">
    <name type="scientific">Candidatus Carbonibacillus altaicus</name>
    <dbReference type="NCBI Taxonomy" id="2163959"/>
    <lineage>
        <taxon>Bacteria</taxon>
        <taxon>Bacillati</taxon>
        <taxon>Bacillota</taxon>
        <taxon>Bacilli</taxon>
        <taxon>Bacillales</taxon>
        <taxon>Candidatus Carbonibacillus</taxon>
    </lineage>
</organism>
<dbReference type="Pfam" id="PF00126">
    <property type="entry name" value="HTH_1"/>
    <property type="match status" value="1"/>
</dbReference>
<dbReference type="EMBL" id="PEBX01000024">
    <property type="protein sequence ID" value="PTQ56554.1"/>
    <property type="molecule type" value="Genomic_DNA"/>
</dbReference>
<dbReference type="AlphaFoldDB" id="A0A2R6Y1J8"/>
<dbReference type="SUPFAM" id="SSF46785">
    <property type="entry name" value="Winged helix' DNA-binding domain"/>
    <property type="match status" value="1"/>
</dbReference>
<evidence type="ECO:0000256" key="5">
    <source>
        <dbReference type="SAM" id="MobiDB-lite"/>
    </source>
</evidence>
<comment type="caution">
    <text evidence="7">The sequence shown here is derived from an EMBL/GenBank/DDBJ whole genome shotgun (WGS) entry which is preliminary data.</text>
</comment>
<gene>
    <name evidence="7" type="ORF">BSOLF_0001</name>
</gene>
<reference evidence="8" key="1">
    <citation type="journal article" date="2018" name="Sci. Rep.">
        <title>Lignite coal burning seam in the remote Altai Mountains harbors a hydrogen-driven thermophilic microbial community.</title>
        <authorList>
            <person name="Kadnikov V.V."/>
            <person name="Mardanov A.V."/>
            <person name="Ivasenko D.A."/>
            <person name="Antsiferov D.V."/>
            <person name="Beletsky A.V."/>
            <person name="Karnachuk O.V."/>
            <person name="Ravin N.V."/>
        </authorList>
    </citation>
    <scope>NUCLEOTIDE SEQUENCE [LARGE SCALE GENOMIC DNA]</scope>
</reference>
<keyword evidence="2" id="KW-0805">Transcription regulation</keyword>
<dbReference type="PRINTS" id="PR00039">
    <property type="entry name" value="HTHLYSR"/>
</dbReference>
<dbReference type="InterPro" id="IPR005119">
    <property type="entry name" value="LysR_subst-bd"/>
</dbReference>
<dbReference type="InterPro" id="IPR036390">
    <property type="entry name" value="WH_DNA-bd_sf"/>
</dbReference>
<dbReference type="Gene3D" id="1.10.10.10">
    <property type="entry name" value="Winged helix-like DNA-binding domain superfamily/Winged helix DNA-binding domain"/>
    <property type="match status" value="1"/>
</dbReference>
<feature type="region of interest" description="Disordered" evidence="5">
    <location>
        <begin position="299"/>
        <end position="318"/>
    </location>
</feature>
<dbReference type="PANTHER" id="PTHR30126">
    <property type="entry name" value="HTH-TYPE TRANSCRIPTIONAL REGULATOR"/>
    <property type="match status" value="1"/>
</dbReference>
<dbReference type="Proteomes" id="UP000244338">
    <property type="component" value="Unassembled WGS sequence"/>
</dbReference>
<dbReference type="Gene3D" id="3.40.190.10">
    <property type="entry name" value="Periplasmic binding protein-like II"/>
    <property type="match status" value="2"/>
</dbReference>
<evidence type="ECO:0000313" key="8">
    <source>
        <dbReference type="Proteomes" id="UP000244338"/>
    </source>
</evidence>
<evidence type="ECO:0000313" key="7">
    <source>
        <dbReference type="EMBL" id="PTQ56554.1"/>
    </source>
</evidence>
<dbReference type="InterPro" id="IPR000847">
    <property type="entry name" value="LysR_HTH_N"/>
</dbReference>
<sequence>MFFPLEVFVTVYELKNFTRSAEKLYLTQPAVSGQIQQLEQTLGVQLFIRSPRKVQPTAAGEVFYTYAKRILAEEAALMRELDVHQRSLMGSLRIGASYTIGEAVLPSLISQFVSRYPQVELEVMVENSDKIMMEVCSGEIDLGLIEGMSSKKELVREDWLTDVLSLIVPPHDPLTKRKTPPKLKELEDRAWVIREEGSGTRAFLDDLFLKHHFTPKRKLILSSNTGIKEAVMNDLGISILSQYAVAREALHGDLALLPLADVVLERPFSLIYRPHHPSLRLEVFLDFARSWVHHIHPGGVKSGEDQGADESDEHRFQA</sequence>
<evidence type="ECO:0000256" key="2">
    <source>
        <dbReference type="ARBA" id="ARBA00023015"/>
    </source>
</evidence>
<dbReference type="Pfam" id="PF03466">
    <property type="entry name" value="LysR_substrate"/>
    <property type="match status" value="1"/>
</dbReference>
<keyword evidence="4" id="KW-0804">Transcription</keyword>
<evidence type="ECO:0000256" key="4">
    <source>
        <dbReference type="ARBA" id="ARBA00023163"/>
    </source>
</evidence>
<dbReference type="GO" id="GO:0003700">
    <property type="term" value="F:DNA-binding transcription factor activity"/>
    <property type="evidence" value="ECO:0007669"/>
    <property type="project" value="InterPro"/>
</dbReference>
<feature type="domain" description="HTH lysR-type" evidence="6">
    <location>
        <begin position="5"/>
        <end position="57"/>
    </location>
</feature>
<dbReference type="GO" id="GO:0000976">
    <property type="term" value="F:transcription cis-regulatory region binding"/>
    <property type="evidence" value="ECO:0007669"/>
    <property type="project" value="TreeGrafter"/>
</dbReference>
<evidence type="ECO:0000256" key="1">
    <source>
        <dbReference type="ARBA" id="ARBA00009437"/>
    </source>
</evidence>
<proteinExistence type="inferred from homology"/>
<keyword evidence="3" id="KW-0238">DNA-binding</keyword>
<dbReference type="PROSITE" id="PS50931">
    <property type="entry name" value="HTH_LYSR"/>
    <property type="match status" value="1"/>
</dbReference>